<keyword evidence="11 12" id="KW-0998">Cell outer membrane</keyword>
<sequence length="633" mass="68637">MVTALPMKTCVYSRRGCISACFRTSVLTVMVAFPTLAPSQPVILNEVVVTASRVPVPVTDVIADVSIIDRTVLDLAGQSSLRDVLAQLPGVQLSSTGSYRSSTNVYLRGAASSQALVLIDGVRVGSATSGSAAFENLPLDRIERVEVLRGAASALYGPDAVGGVIQIFTRDPVDTLQLSANTGAGSDGQFQAGASVRGRNGAIGYSLGLSKEKATGINVATNPAASSYNPDQDSFDVNSVDAKLSVQLSSQQALTLGVLQSKMNYQFDGTITPNPLGLTKWTTDAWRHATLRHASLKWDAQWSTRWKSSLIVGRSDDVSVNEYYRLADGAFNGRNQFNTRRTQTTWQNDINLGTDVLTALLENRTEAIDSTTNYSVKERDVSGVMLSYALNRPGWNALAVLRSDDNSQFGHYSNWALSGGYKFTAAWRAVASVGTSFQAPSFNQLYYPGFGSPTLLPQQNRASEMGLKYHHGAMSMAATLYHNEIQGFINPVTNVQNNLAVLRGLTLDMQARRGHTRYAVTYDYADPHTQPDGLRFARIAQNMLNLSAHHRVGLAELWGELKFSSDREDAKLVGTGRDVLPGYGLLNLGVNWKISRDLSALVRLNNVNDTAYVLANGYSMPGRNVLASLTWSL</sequence>
<dbReference type="CDD" id="cd01347">
    <property type="entry name" value="ligand_gated_channel"/>
    <property type="match status" value="1"/>
</dbReference>
<dbReference type="InterPro" id="IPR036942">
    <property type="entry name" value="Beta-barrel_TonB_sf"/>
</dbReference>
<evidence type="ECO:0000256" key="4">
    <source>
        <dbReference type="ARBA" id="ARBA00022452"/>
    </source>
</evidence>
<dbReference type="SUPFAM" id="SSF56935">
    <property type="entry name" value="Porins"/>
    <property type="match status" value="1"/>
</dbReference>
<name>A0ABN6DB68_9BURK</name>
<evidence type="ECO:0000256" key="13">
    <source>
        <dbReference type="RuleBase" id="RU003357"/>
    </source>
</evidence>
<evidence type="ECO:0000256" key="9">
    <source>
        <dbReference type="ARBA" id="ARBA00023136"/>
    </source>
</evidence>
<evidence type="ECO:0000256" key="10">
    <source>
        <dbReference type="ARBA" id="ARBA00023170"/>
    </source>
</evidence>
<evidence type="ECO:0000256" key="5">
    <source>
        <dbReference type="ARBA" id="ARBA00022692"/>
    </source>
</evidence>
<dbReference type="EMBL" id="AP024238">
    <property type="protein sequence ID" value="BCO28081.1"/>
    <property type="molecule type" value="Genomic_DNA"/>
</dbReference>
<keyword evidence="17" id="KW-1185">Reference proteome</keyword>
<gene>
    <name evidence="16" type="ORF">MIZ03_2974</name>
</gene>
<proteinExistence type="inferred from homology"/>
<evidence type="ECO:0000256" key="6">
    <source>
        <dbReference type="ARBA" id="ARBA00022729"/>
    </source>
</evidence>
<dbReference type="InterPro" id="IPR039426">
    <property type="entry name" value="TonB-dep_rcpt-like"/>
</dbReference>
<keyword evidence="5 12" id="KW-0812">Transmembrane</keyword>
<dbReference type="InterPro" id="IPR012910">
    <property type="entry name" value="Plug_dom"/>
</dbReference>
<evidence type="ECO:0000256" key="8">
    <source>
        <dbReference type="ARBA" id="ARBA00023077"/>
    </source>
</evidence>
<feature type="domain" description="TonB-dependent receptor-like beta-barrel" evidence="14">
    <location>
        <begin position="263"/>
        <end position="607"/>
    </location>
</feature>
<evidence type="ECO:0000259" key="14">
    <source>
        <dbReference type="Pfam" id="PF00593"/>
    </source>
</evidence>
<dbReference type="PANTHER" id="PTHR30069">
    <property type="entry name" value="TONB-DEPENDENT OUTER MEMBRANE RECEPTOR"/>
    <property type="match status" value="1"/>
</dbReference>
<evidence type="ECO:0000313" key="17">
    <source>
        <dbReference type="Proteomes" id="UP000824366"/>
    </source>
</evidence>
<keyword evidence="10" id="KW-0675">Receptor</keyword>
<evidence type="ECO:0000256" key="1">
    <source>
        <dbReference type="ARBA" id="ARBA00004571"/>
    </source>
</evidence>
<evidence type="ECO:0000256" key="12">
    <source>
        <dbReference type="PROSITE-ProRule" id="PRU01360"/>
    </source>
</evidence>
<evidence type="ECO:0000313" key="16">
    <source>
        <dbReference type="EMBL" id="BCO28081.1"/>
    </source>
</evidence>
<comment type="similarity">
    <text evidence="2 12 13">Belongs to the TonB-dependent receptor family.</text>
</comment>
<dbReference type="Proteomes" id="UP000824366">
    <property type="component" value="Chromosome"/>
</dbReference>
<dbReference type="InterPro" id="IPR000531">
    <property type="entry name" value="Beta-barrel_TonB"/>
</dbReference>
<dbReference type="PANTHER" id="PTHR30069:SF53">
    <property type="entry name" value="COLICIN I RECEPTOR-RELATED"/>
    <property type="match status" value="1"/>
</dbReference>
<keyword evidence="9 12" id="KW-0472">Membrane</keyword>
<comment type="subcellular location">
    <subcellularLocation>
        <location evidence="1 12">Cell outer membrane</location>
        <topology evidence="1 12">Multi-pass membrane protein</topology>
    </subcellularLocation>
</comment>
<keyword evidence="8 13" id="KW-0798">TonB box</keyword>
<reference evidence="16 17" key="1">
    <citation type="journal article" date="2021" name="Microbiol. Spectr.">
        <title>A Single Bacterium Capable of Oxidation and Reduction of Iron at Circumneutral pH.</title>
        <authorList>
            <person name="Kato S."/>
            <person name="Ohkuma M."/>
        </authorList>
    </citation>
    <scope>NUCLEOTIDE SEQUENCE [LARGE SCALE GENOMIC DNA]</scope>
    <source>
        <strain evidence="16 17">MIZ03</strain>
    </source>
</reference>
<evidence type="ECO:0000256" key="7">
    <source>
        <dbReference type="ARBA" id="ARBA00023065"/>
    </source>
</evidence>
<dbReference type="Pfam" id="PF00593">
    <property type="entry name" value="TonB_dep_Rec_b-barrel"/>
    <property type="match status" value="1"/>
</dbReference>
<keyword evidence="6" id="KW-0732">Signal</keyword>
<protein>
    <submittedName>
        <fullName evidence="16">Vitamin B12 transporter BtuB</fullName>
    </submittedName>
</protein>
<feature type="domain" description="TonB-dependent receptor plug" evidence="15">
    <location>
        <begin position="59"/>
        <end position="164"/>
    </location>
</feature>
<evidence type="ECO:0000256" key="3">
    <source>
        <dbReference type="ARBA" id="ARBA00022448"/>
    </source>
</evidence>
<organism evidence="16 17">
    <name type="scientific">Rhodoferax lithotrophicus</name>
    <dbReference type="NCBI Taxonomy" id="2798804"/>
    <lineage>
        <taxon>Bacteria</taxon>
        <taxon>Pseudomonadati</taxon>
        <taxon>Pseudomonadota</taxon>
        <taxon>Betaproteobacteria</taxon>
        <taxon>Burkholderiales</taxon>
        <taxon>Comamonadaceae</taxon>
        <taxon>Rhodoferax</taxon>
    </lineage>
</organism>
<dbReference type="Pfam" id="PF07715">
    <property type="entry name" value="Plug"/>
    <property type="match status" value="1"/>
</dbReference>
<evidence type="ECO:0000259" key="15">
    <source>
        <dbReference type="Pfam" id="PF07715"/>
    </source>
</evidence>
<dbReference type="Gene3D" id="2.40.170.20">
    <property type="entry name" value="TonB-dependent receptor, beta-barrel domain"/>
    <property type="match status" value="1"/>
</dbReference>
<keyword evidence="4 12" id="KW-1134">Transmembrane beta strand</keyword>
<keyword evidence="3 12" id="KW-0813">Transport</keyword>
<evidence type="ECO:0000256" key="2">
    <source>
        <dbReference type="ARBA" id="ARBA00009810"/>
    </source>
</evidence>
<dbReference type="InterPro" id="IPR037066">
    <property type="entry name" value="Plug_dom_sf"/>
</dbReference>
<dbReference type="PROSITE" id="PS52016">
    <property type="entry name" value="TONB_DEPENDENT_REC_3"/>
    <property type="match status" value="1"/>
</dbReference>
<accession>A0ABN6DB68</accession>
<dbReference type="Gene3D" id="2.170.130.10">
    <property type="entry name" value="TonB-dependent receptor, plug domain"/>
    <property type="match status" value="1"/>
</dbReference>
<keyword evidence="7" id="KW-0406">Ion transport</keyword>
<evidence type="ECO:0000256" key="11">
    <source>
        <dbReference type="ARBA" id="ARBA00023237"/>
    </source>
</evidence>